<keyword evidence="1" id="KW-0812">Transmembrane</keyword>
<feature type="transmembrane region" description="Helical" evidence="1">
    <location>
        <begin position="186"/>
        <end position="209"/>
    </location>
</feature>
<dbReference type="PANTHER" id="PTHR31061">
    <property type="entry name" value="LD22376P"/>
    <property type="match status" value="1"/>
</dbReference>
<feature type="transmembrane region" description="Helical" evidence="1">
    <location>
        <begin position="402"/>
        <end position="422"/>
    </location>
</feature>
<dbReference type="Proteomes" id="UP001157418">
    <property type="component" value="Unassembled WGS sequence"/>
</dbReference>
<dbReference type="AlphaFoldDB" id="A0AAU9LJX4"/>
<feature type="transmembrane region" description="Helical" evidence="1">
    <location>
        <begin position="123"/>
        <end position="143"/>
    </location>
</feature>
<feature type="transmembrane region" description="Helical" evidence="1">
    <location>
        <begin position="360"/>
        <end position="382"/>
    </location>
</feature>
<keyword evidence="1" id="KW-1133">Transmembrane helix</keyword>
<feature type="transmembrane region" description="Helical" evidence="1">
    <location>
        <begin position="86"/>
        <end position="103"/>
    </location>
</feature>
<evidence type="ECO:0000256" key="1">
    <source>
        <dbReference type="SAM" id="Phobius"/>
    </source>
</evidence>
<evidence type="ECO:0000313" key="3">
    <source>
        <dbReference type="EMBL" id="CAH1414365.1"/>
    </source>
</evidence>
<sequence length="440" mass="49550">MSAFLSKSSLNCRRKMADFQPLLNDDEELQHQQHLIAAEKKSSCRIASLDVFRGLSIFLMVLVDYAGSSLPVIAHAPWNGLHLADFVMPMFLFTAGVSLAIVYKKIPNRYEATWKAIVRAMKLFLLGVFLQGGYLHGITSLTYGVDVEKIRLLGILQRIAIGYIVAALFEIWIPRQTYKKEPFFRVYIWHWCGVILLLAIYMGLTYGLYVADWQFKDLHSLSSLISENGSTIRTVTCSVRGDLGPACNAAGMIDRYILGIDHLYQKPAYRNLKVCNISKSGQVSESSPSWCYAPFEPEGILSSLTASLACIIGLQYGHILIEFQGHKDRLCNWSLLSVSFLILGSILALIGIPLNKGLYTLSYLLVTSAASGLTFCALYLLVDVYRWTRTAFVFEWMGKHSLSIFILVTSNLVVIMIQGFYWKSPHNNIIYWIVSHIVQK</sequence>
<comment type="caution">
    <text evidence="3">The sequence shown here is derived from an EMBL/GenBank/DDBJ whole genome shotgun (WGS) entry which is preliminary data.</text>
</comment>
<dbReference type="PANTHER" id="PTHR31061:SF28">
    <property type="entry name" value="HEPARAN-ALPHA-GLUCOSAMINIDE N-ACETYLTRANSFERASE-LIKE"/>
    <property type="match status" value="1"/>
</dbReference>
<feature type="transmembrane region" description="Helical" evidence="1">
    <location>
        <begin position="300"/>
        <end position="321"/>
    </location>
</feature>
<keyword evidence="1" id="KW-0472">Membrane</keyword>
<feature type="domain" description="Heparan-alpha-glucosaminide N-acetyltransferase catalytic" evidence="2">
    <location>
        <begin position="45"/>
        <end position="170"/>
    </location>
</feature>
<gene>
    <name evidence="3" type="ORF">LVIROSA_LOCUS2283</name>
</gene>
<dbReference type="EMBL" id="CAKMRJ010000001">
    <property type="protein sequence ID" value="CAH1414365.1"/>
    <property type="molecule type" value="Genomic_DNA"/>
</dbReference>
<accession>A0AAU9LJX4</accession>
<name>A0AAU9LJX4_9ASTR</name>
<organism evidence="3 4">
    <name type="scientific">Lactuca virosa</name>
    <dbReference type="NCBI Taxonomy" id="75947"/>
    <lineage>
        <taxon>Eukaryota</taxon>
        <taxon>Viridiplantae</taxon>
        <taxon>Streptophyta</taxon>
        <taxon>Embryophyta</taxon>
        <taxon>Tracheophyta</taxon>
        <taxon>Spermatophyta</taxon>
        <taxon>Magnoliopsida</taxon>
        <taxon>eudicotyledons</taxon>
        <taxon>Gunneridae</taxon>
        <taxon>Pentapetalae</taxon>
        <taxon>asterids</taxon>
        <taxon>campanulids</taxon>
        <taxon>Asterales</taxon>
        <taxon>Asteraceae</taxon>
        <taxon>Cichorioideae</taxon>
        <taxon>Cichorieae</taxon>
        <taxon>Lactucinae</taxon>
        <taxon>Lactuca</taxon>
    </lineage>
</organism>
<dbReference type="Pfam" id="PF07786">
    <property type="entry name" value="HGSNAT_cat"/>
    <property type="match status" value="1"/>
</dbReference>
<feature type="transmembrane region" description="Helical" evidence="1">
    <location>
        <begin position="155"/>
        <end position="174"/>
    </location>
</feature>
<keyword evidence="4" id="KW-1185">Reference proteome</keyword>
<feature type="transmembrane region" description="Helical" evidence="1">
    <location>
        <begin position="51"/>
        <end position="74"/>
    </location>
</feature>
<dbReference type="InterPro" id="IPR012429">
    <property type="entry name" value="HGSNAT_cat"/>
</dbReference>
<evidence type="ECO:0000313" key="4">
    <source>
        <dbReference type="Proteomes" id="UP001157418"/>
    </source>
</evidence>
<evidence type="ECO:0000259" key="2">
    <source>
        <dbReference type="Pfam" id="PF07786"/>
    </source>
</evidence>
<proteinExistence type="predicted"/>
<reference evidence="3 4" key="1">
    <citation type="submission" date="2022-01" db="EMBL/GenBank/DDBJ databases">
        <authorList>
            <person name="Xiong W."/>
            <person name="Schranz E."/>
        </authorList>
    </citation>
    <scope>NUCLEOTIDE SEQUENCE [LARGE SCALE GENOMIC DNA]</scope>
</reference>
<feature type="transmembrane region" description="Helical" evidence="1">
    <location>
        <begin position="333"/>
        <end position="354"/>
    </location>
</feature>
<protein>
    <recommendedName>
        <fullName evidence="2">Heparan-alpha-glucosaminide N-acetyltransferase catalytic domain-containing protein</fullName>
    </recommendedName>
</protein>